<protein>
    <submittedName>
        <fullName evidence="2">Deacylase</fullName>
    </submittedName>
</protein>
<dbReference type="SUPFAM" id="SSF55826">
    <property type="entry name" value="YbaK/ProRS associated domain"/>
    <property type="match status" value="1"/>
</dbReference>
<evidence type="ECO:0000313" key="2">
    <source>
        <dbReference type="EMBL" id="RJP19851.1"/>
    </source>
</evidence>
<dbReference type="AlphaFoldDB" id="A0A3A4NW93"/>
<dbReference type="GO" id="GO:0002161">
    <property type="term" value="F:aminoacyl-tRNA deacylase activity"/>
    <property type="evidence" value="ECO:0007669"/>
    <property type="project" value="InterPro"/>
</dbReference>
<comment type="caution">
    <text evidence="2">The sequence shown here is derived from an EMBL/GenBank/DDBJ whole genome shotgun (WGS) entry which is preliminary data.</text>
</comment>
<dbReference type="InterPro" id="IPR007214">
    <property type="entry name" value="YbaK/aa-tRNA-synth-assoc-dom"/>
</dbReference>
<dbReference type="EMBL" id="QZKU01000084">
    <property type="protein sequence ID" value="RJP19851.1"/>
    <property type="molecule type" value="Genomic_DNA"/>
</dbReference>
<dbReference type="Proteomes" id="UP000265882">
    <property type="component" value="Unassembled WGS sequence"/>
</dbReference>
<feature type="domain" description="YbaK/aminoacyl-tRNA synthetase-associated" evidence="1">
    <location>
        <begin position="23"/>
        <end position="144"/>
    </location>
</feature>
<gene>
    <name evidence="2" type="ORF">C4520_12240</name>
</gene>
<proteinExistence type="predicted"/>
<accession>A0A3A4NW93</accession>
<evidence type="ECO:0000259" key="1">
    <source>
        <dbReference type="Pfam" id="PF04073"/>
    </source>
</evidence>
<sequence>MTISRKLKDYLDSQGISYEVLSHKVAYTAQETAAAQDVTGWKVAKSVVCYCDGKFVLLVLQAPNVVDFKLLKQELGCQETRLAHEQEMEQLFPEVELGAESPFGNLYDLPVYVDKGLAEMGEIIFNAGSHTESIRMRFDDYKKLVNPKIIEISKMAKV</sequence>
<name>A0A3A4NW93_ABYX5</name>
<dbReference type="Gene3D" id="3.90.960.10">
    <property type="entry name" value="YbaK/aminoacyl-tRNA synthetase-associated domain"/>
    <property type="match status" value="1"/>
</dbReference>
<dbReference type="CDD" id="cd04332">
    <property type="entry name" value="YbaK_like"/>
    <property type="match status" value="1"/>
</dbReference>
<dbReference type="Pfam" id="PF04073">
    <property type="entry name" value="tRNA_edit"/>
    <property type="match status" value="1"/>
</dbReference>
<dbReference type="InterPro" id="IPR036754">
    <property type="entry name" value="YbaK/aa-tRNA-synt-asso_dom_sf"/>
</dbReference>
<organism evidence="2 3">
    <name type="scientific">Abyssobacteria bacterium (strain SURF_5)</name>
    <dbReference type="NCBI Taxonomy" id="2093360"/>
    <lineage>
        <taxon>Bacteria</taxon>
        <taxon>Pseudomonadati</taxon>
        <taxon>Candidatus Hydrogenedentota</taxon>
        <taxon>Candidatus Abyssobacteria</taxon>
    </lineage>
</organism>
<evidence type="ECO:0000313" key="3">
    <source>
        <dbReference type="Proteomes" id="UP000265882"/>
    </source>
</evidence>
<reference evidence="2 3" key="1">
    <citation type="journal article" date="2017" name="ISME J.">
        <title>Energy and carbon metabolisms in a deep terrestrial subsurface fluid microbial community.</title>
        <authorList>
            <person name="Momper L."/>
            <person name="Jungbluth S.P."/>
            <person name="Lee M.D."/>
            <person name="Amend J.P."/>
        </authorList>
    </citation>
    <scope>NUCLEOTIDE SEQUENCE [LARGE SCALE GENOMIC DNA]</scope>
    <source>
        <strain evidence="2">SURF_5</strain>
    </source>
</reference>